<dbReference type="Pfam" id="PF08545">
    <property type="entry name" value="ACP_syn_III"/>
    <property type="match status" value="1"/>
</dbReference>
<accession>A0A4V2DNY9</accession>
<sequence>MNIIYETKGGEKPSLNIAAVDIYHPETIRNNDYYLERFKENEKMQDLLKKVGRDKRYVIANAEENALTMAISAAEKVLKKHNIKNGDIDIIIFASTTLEYLSPTNALWLHSALKIKKDCVCFDVNANCLGMFLALEQASVLLQSKESYKRALVVGADQLSKIGSEDTPIPSSIVGDAAAALILEKEADGFGSGMIDRTYQTDSSFKDTIVWPPKGFSCGESANEKIHWAAFSGIESVEFAAEALDELLDKHNLQLEDISCFLLSQFTKMNIDILQEKKNIPWEKIEYVGDQYGYTGANSLFLAYASRLNKGMLKKGDLIVLWTLGAGYQTGLMLWKL</sequence>
<dbReference type="InterPro" id="IPR016039">
    <property type="entry name" value="Thiolase-like"/>
</dbReference>
<feature type="domain" description="Beta-ketoacyl-[acyl-carrier-protein] synthase III N-terminal" evidence="4">
    <location>
        <begin position="122"/>
        <end position="202"/>
    </location>
</feature>
<dbReference type="Proteomes" id="UP000293483">
    <property type="component" value="Unassembled WGS sequence"/>
</dbReference>
<dbReference type="EMBL" id="SGSU01000020">
    <property type="protein sequence ID" value="RZG64783.1"/>
    <property type="molecule type" value="Genomic_DNA"/>
</dbReference>
<dbReference type="RefSeq" id="WP_130147829.1">
    <property type="nucleotide sequence ID" value="NZ_SGSU01000020.1"/>
</dbReference>
<evidence type="ECO:0000259" key="3">
    <source>
        <dbReference type="Pfam" id="PF08541"/>
    </source>
</evidence>
<feature type="domain" description="Beta-ketoacyl-[acyl-carrier-protein] synthase III C-terminal" evidence="3">
    <location>
        <begin position="248"/>
        <end position="336"/>
    </location>
</feature>
<dbReference type="GO" id="GO:0044550">
    <property type="term" value="P:secondary metabolite biosynthetic process"/>
    <property type="evidence" value="ECO:0007669"/>
    <property type="project" value="TreeGrafter"/>
</dbReference>
<dbReference type="AlphaFoldDB" id="A0A4V2DNY9"/>
<dbReference type="InterPro" id="IPR013751">
    <property type="entry name" value="ACP_syn_III_N"/>
</dbReference>
<gene>
    <name evidence="5" type="ORF">EXE25_15530</name>
</gene>
<organism evidence="5 6">
    <name type="scientific">Acinetobacter bouvetii</name>
    <dbReference type="NCBI Taxonomy" id="202951"/>
    <lineage>
        <taxon>Bacteria</taxon>
        <taxon>Pseudomonadati</taxon>
        <taxon>Pseudomonadota</taxon>
        <taxon>Gammaproteobacteria</taxon>
        <taxon>Moraxellales</taxon>
        <taxon>Moraxellaceae</taxon>
        <taxon>Acinetobacter</taxon>
    </lineage>
</organism>
<dbReference type="STRING" id="202951.GCA_001485025_00780"/>
<evidence type="ECO:0000313" key="6">
    <source>
        <dbReference type="Proteomes" id="UP000293483"/>
    </source>
</evidence>
<reference evidence="5 6" key="1">
    <citation type="submission" date="2019-02" db="EMBL/GenBank/DDBJ databases">
        <title>The Batch Genome Submission of Acinetobacter spp. strains.</title>
        <authorList>
            <person name="Qin J."/>
            <person name="Hu Y."/>
            <person name="Ye H."/>
            <person name="Wei L."/>
            <person name="Feng Y."/>
            <person name="Zong Z."/>
        </authorList>
    </citation>
    <scope>NUCLEOTIDE SEQUENCE [LARGE SCALE GENOMIC DNA]</scope>
    <source>
        <strain evidence="5 6">WCHABo060081</strain>
    </source>
</reference>
<evidence type="ECO:0000256" key="2">
    <source>
        <dbReference type="ARBA" id="ARBA00023315"/>
    </source>
</evidence>
<evidence type="ECO:0008006" key="7">
    <source>
        <dbReference type="Google" id="ProtNLM"/>
    </source>
</evidence>
<comment type="caution">
    <text evidence="5">The sequence shown here is derived from an EMBL/GenBank/DDBJ whole genome shotgun (WGS) entry which is preliminary data.</text>
</comment>
<keyword evidence="2" id="KW-0012">Acyltransferase</keyword>
<evidence type="ECO:0000256" key="1">
    <source>
        <dbReference type="ARBA" id="ARBA00022679"/>
    </source>
</evidence>
<evidence type="ECO:0000313" key="5">
    <source>
        <dbReference type="EMBL" id="RZG64783.1"/>
    </source>
</evidence>
<evidence type="ECO:0000259" key="4">
    <source>
        <dbReference type="Pfam" id="PF08545"/>
    </source>
</evidence>
<dbReference type="PANTHER" id="PTHR34069:SF2">
    <property type="entry name" value="BETA-KETOACYL-[ACYL-CARRIER-PROTEIN] SYNTHASE III"/>
    <property type="match status" value="1"/>
</dbReference>
<name>A0A4V2DNY9_9GAMM</name>
<keyword evidence="1" id="KW-0808">Transferase</keyword>
<dbReference type="PANTHER" id="PTHR34069">
    <property type="entry name" value="3-OXOACYL-[ACYL-CARRIER-PROTEIN] SYNTHASE 3"/>
    <property type="match status" value="1"/>
</dbReference>
<dbReference type="SUPFAM" id="SSF53901">
    <property type="entry name" value="Thiolase-like"/>
    <property type="match status" value="2"/>
</dbReference>
<protein>
    <recommendedName>
        <fullName evidence="7">Ketoacyl-ACP synthase III</fullName>
    </recommendedName>
</protein>
<dbReference type="GO" id="GO:0006633">
    <property type="term" value="P:fatty acid biosynthetic process"/>
    <property type="evidence" value="ECO:0007669"/>
    <property type="project" value="InterPro"/>
</dbReference>
<dbReference type="InterPro" id="IPR013747">
    <property type="entry name" value="ACP_syn_III_C"/>
</dbReference>
<dbReference type="GO" id="GO:0004315">
    <property type="term" value="F:3-oxoacyl-[acyl-carrier-protein] synthase activity"/>
    <property type="evidence" value="ECO:0007669"/>
    <property type="project" value="InterPro"/>
</dbReference>
<dbReference type="Gene3D" id="3.40.47.10">
    <property type="match status" value="1"/>
</dbReference>
<proteinExistence type="predicted"/>
<dbReference type="Pfam" id="PF08541">
    <property type="entry name" value="ACP_syn_III_C"/>
    <property type="match status" value="1"/>
</dbReference>